<dbReference type="KEGG" id="vg:30745599"/>
<dbReference type="GO" id="GO:0043139">
    <property type="term" value="F:5'-3' DNA helicase activity"/>
    <property type="evidence" value="ECO:0007669"/>
    <property type="project" value="TreeGrafter"/>
</dbReference>
<feature type="transmembrane region" description="Helical" evidence="16">
    <location>
        <begin position="837"/>
        <end position="856"/>
    </location>
</feature>
<evidence type="ECO:0000256" key="11">
    <source>
        <dbReference type="ARBA" id="ARBA00029611"/>
    </source>
</evidence>
<dbReference type="SUPFAM" id="SSF50494">
    <property type="entry name" value="Trypsin-like serine proteases"/>
    <property type="match status" value="1"/>
</dbReference>
<dbReference type="InterPro" id="IPR050534">
    <property type="entry name" value="Coronavir_polyprotein_1ab"/>
</dbReference>
<feature type="active site" evidence="14">
    <location>
        <position position="4853"/>
    </location>
</feature>
<keyword evidence="19" id="KW-1185">Reference proteome</keyword>
<comment type="catalytic activity">
    <reaction evidence="12">
        <text>ATP + H2O = ADP + phosphate + H(+)</text>
        <dbReference type="Rhea" id="RHEA:13065"/>
        <dbReference type="ChEBI" id="CHEBI:15377"/>
        <dbReference type="ChEBI" id="CHEBI:15378"/>
        <dbReference type="ChEBI" id="CHEBI:30616"/>
        <dbReference type="ChEBI" id="CHEBI:43474"/>
        <dbReference type="ChEBI" id="CHEBI:456216"/>
        <dbReference type="EC" id="3.6.4.13"/>
    </reaction>
</comment>
<keyword evidence="8" id="KW-0547">Nucleotide-binding</keyword>
<sequence>MSVNICGHTIHAPASVVKTCKTVRVTVCKLAEKRPVKFIIDNVLELNSRITTNVLYIASKTKVGYLKAKSEHKNLEALLSGRKTPRQYVSECIQGVRDTLSHLIECIPQDTRVNLSSYFTVWLPVFLLIFCGTLWSTGKTMMTSTTSDLYYPLTHYNSMHYYSNVICGLVATLTALYVHIPTSHSLYIWLSAITVWVSAAGASAFVVPLMGFTFHPYLVVVYLFTQLDHRLHFSQLLAVIALRVSNKFDNRYATIIGWLLASCSIVDLAVFGYHQRASLEVMPVILATFNLYNIYKYYTASNYCIQCRCGHDNACENPSNITTYWFLPCARNAIPRVYLINGEEKSENVRNVYLKYNAAGVYKHSILDVPHLSWTKINKNTIVRDIPEPVDLPEGSYTIHSKPGSTLVNVLDQNETGLNCDLPTNKRYVVLKPGTDVNELNNFAITNGLSIQYMIGDNTTEVVVAPFDATKYMALMLCLAAVVPFDFYIAAILAAISFTFIILRQSMTGNLRLFDVIPTGKVHNMNFTGGVGFVFNLIMLLESYSNVKILTNFVPLYLAYQTFGLKALCYLLPCVILFHLQYSYIAAIIIIFVAVCLRRWHYVFIGVGVAIHSVLSAELTPATLFALSMYQGVTPYQTFLYVYSILFRAEFSLATVHTTMLSIIVAVWFKKYMIAVALSTVAWARYYSIMVSSKATVTYVGYSFYKDVSYFYYIQLSYFIGVALVLPIVCYFSYKTCRRQMQSFSPQQLVQLLLALIGSFAVWVDLYVKTRTANSVAMSVLFDIDYEHDWSNLAVEDVDVDTEDWEVESEEMHVTGTPDVPRKKNDTEKDKKNKQKWFNCAMLITIVCLIAFSASARSDPKIQAYNTVNSYAQNSAVFDDIMKASITTFNSNYTFKDVDVGGYLMASTVQPNHGASIQCKEDDCVVKYTSPGVDCTYQVHHGTYTYTTAWDCEIQPGYAVYKRKAFSSENILPHAPWLCKSTPGSRADNGHMLARMLGGQASWFNCMPQTHADNLVQVTGEMEAKIAAETGTIKYSGVVRPYSGRYVVVGDYATFRRCVQGEMTLLKAESVEQLIDMFVQADKPTYILVDDHILNDPRASHVVSLASKECTASPLIKINGKVSTDIVQTTPSVNYAESLNKGPQSQFTIYHGVTDTVDAPICTSNTITAYVVRRIIGGYDLPQQHVEQLTELVCKIVSAASSSQVATIVIDRENQMYLDLIVAAVSAVNRIWGKDLIHFASSTIAGFKHIVPEFTVVPCETVGYINIASLPILVDDNGYCNTPDGISTAHAVANAHNKKVYYRNDYCTVVKGQVYINLNPQQPCTQLDYFNIPAHNTSIVHLDNTPGFNQFMNGAFDAFVREVQPKVGREYAPTCSANGLPVKFYKSGKLQLTCSLAFLNFRPEGLVYDKATLFDTYVLLPNVSRTYQSVDATDEVQNYHPLFAYLPFWPTVQRTMQDKCLHEYLTQHGLPEPDFIPHEANSNYDHGLCQLLTLTLESRPRSALATYSGYITTGEDVYDIPSAIDSALTSGYMSTQCGRSALDSPYVRNFLHIPVYCYDNPAQFNKALLAMYGVGDGNIQNTLLHNTLKDVPHKFTMSSTDIQPTMECKLLYKYSGVDESFCKSDKFVYGPGALKLIRAGRFYGRQHFYLPIPGVSTYITVAAPTVGIPAIDDAVLQGASVKVDAYYWQTSARAFNLLPYPRATVCATTNLGVETCVKYISNPIIVKGLEITFTQDHFTVQLGDYKFVTEYDTIYHDIAHLLLNILKAAAYTLYDIMYSISRFNFLVLTIAATATVIVLALVHTFLPFPTAVLIYTNPLPLMSHYVPQLAMVTKLYDIVLFGYSLYNGLWSIQGQDPAAFVRRVGILTIYIHYVFGTQTTLGYVIGVAIVCFVAYQVYLLRTLKPWHKTESYTKDQVCQLYKKYIESQSVGGKKSGADIVNDLFTKNMIDKLQHRFYLALASSMRADVGLEYTPPELVNAKNGNFVFTIILSKMLHYFRKFTWYNGKPLDTYTESATLNSPIIEEPDWAHNVMQYIHYHNGFAQIQATKGDVYVRHSYANTNAEAGRAAFKNVHGSFEVWGDTFLIPKAQDGLIPAKFNGTTHCYMYCQSSKTWRTGYISPDGTHSVSTQPGDSGSPIFIYDGKPRWVGIHVRGGVDYYNSALTYDGYAWKDSPKHSEFNSMVEKSDYVTPVEPTMAARILLHTYKGFGFRSAEECKQWYVIGVTDINIFTKPVQQQLSAILQALSPAAIRSTLNIKYTKLKDLKPLVAYAKIDTISTFNSFMRLRGLKGLINIVETPFYIKWPLIVWEQICMYAFVHLIAYGYGVVFESHTNPEIMNEVGLSTNYGWLLLPKILFTVHMPYNAIVEPLMMLLFVLYQLYANYKQYRVDGSTIVKHIIDGVFYYLTWFGLYYITRMESEWMLCVVAMVFTLYVSIMLRLSKRTTQSFNVCESLVDEKKASNVRKLAIQLQTALTAARITEYNSELEDIINNSMSYSFDQLKYTVQRLMDIYHTISNHAENDAQYDIVQDKFAPVDLYLAALNFQEGVIGKVVEYFGGKELSEIVGLLIYHKETLQGKLSGDKNEDKAINRFLGVYDRVIGQVRKEVNRLKNQDLKNNAHFNKLAKVICTTMDQQQRQHIKEEAARQAFLRFLEEFPTLQGLMASQGSLPDPAEFQDIVQELQGKYSCGESRPRIVHTDGLTWDDEYIITSPQYQGYKIYAQIVSEHLCKVSTDMKGRSILIGLDLKPAYYCVCNGLVTFDTLDNHDECQTPVLKCSFYSMSKLATLQHVATCPMCRMCPFASSKHPDGMFCHVCPPVTHDIHVNNTESYSANRESTTARLIPIVEDGVNVLFYKSCVVASKAPRNTLDGRPFVPNVVAKEGSEDRVYYVNPDYPSIDFMKLDANYVESTAVTFIMQNGGYYYGGVCVARLDKCEGSIVFNNGVRDVYVLQTPFISMAYRKSSYARSLDTPRVIAEPQVTKNGHGSQVREGILVDLRDENLLSQLRSIPSMSEVVISDTHRLFVDADRSVALEVARSHFGPPVKYAISHTERSVSKAQKKKISPLVFLVEPSSSFSAAATEAKTLTFGDLTNKAREYIESVGGQVKEQIPRAHYIRADTGNVERRGGFFHLGTHDSVIPFTLNGKDYNIKVALKRSELEMDKHINTISSHAIRFVKKDYDGCTFYQRQMSYYSLLDLVTERSRLPYFEGRCQKIRCGHDVCFELDLKRAQYFMPIVQRVYEFTEDASQHYTFKIVPDNITTDSRCVCDWGDFVEGPCDPIEALSPFFYFMERYRFELGFTALTKAHVMGGKIVDPLLDYDEYLKFYKYESRLGFKPIREPFTMTATSGFSRHIELVQEAARFYVSEHYDQYNSTYYNFSNSIYPGFGFVKRQLYTDHVQDESVAATYMDLLSVEGLLRQLESAPYEWKSHYLVHDSYHSSCQTCNMIAIAVEQNTAHHGYSNVMTLGITPFGTKKAGNLTSCEYYVDTDFLERIEGMTFYTTEGEDIKIKVRTNSFADFDDNGQYTYVLGSARVAGNLDDVQKDLNFYNLNQPVITTLSEYVISFIFVLQQNELSPNYDAYQLACGEIKTGKKNKSAGPVFDKEFNAGALRSALGSVDDRLYEEFLEDVMNSYRDAPHLMISQVMPKVAVQPSNKPLRSIIAGSPILTDCIRCVIQSGMRAMVNLRHVFIGNRANPQGFTEMLKFLKESSADSQVSLDHSKFDRFVASGSSYAGHLATMNLTKGQQYSPQLVHNLMVSHFITYTYNALLFDGKLNIKNGGISSGNSITALNNSLAAQQHSFICAMREATNGPKKDWENQLMFFDLLMDPLNLCNKLPSKIWEIMRIAGLSDDVVACVPSNLIDCDALMLQFQAFGYKMVKDVKYFVSRADEPPTELMSRWAEFYPHDPSIMIPHPTVDRVLSSALLIEKRASLDPLVKRMRIISILLDSCALVFSKNRTLELGCYNIPATQVIMALLDYLNELSAFNFSLNVEMEEIQNLLINSTDANALLKLSQMTSYTLDDFLQMVLPMEAPFEVIPVGDNYKQVEENPGAGVHYLVPIAKYGYGLAKSYDLPHNIEDQLDKNRDLGDVSTFKIGDTTYTTVVCYQHMTKPNVFDINPYTRRYEYHIETKAIVLHFFRGVVTKLSRDVHFYLPCYQQKYGIQLALNTMDLPNITVYRNHPDAPARISLCDQTEALLHSKQCVYCEHKNANLQCLTCLEHGLIINLCQNMESGTQHYIMHYQSTGHTKYSFGNRQLKCIVCQSNCEVPYKSLKGMPACQQHCNSEESPVPLTHNVTEFNYNRYSTIESICAGVNTTKVHTILTNSLHDKVLRRLYFLYISYNKDQESTEITEVLRVDGRRLASVPGLPYQRSALYRVGNQVMNAELVCTSGGRYLYAFNGRFNVGDQVKLITNNVLFEHMRVTPIADRALEYFRPAQTIIPTRVPRMLLDKFPLHHDFINHIFTYNYTLLQGVAGAGKSYFIRHCIEACVEQGMRVVVACQSHEAVDLLGIALSTHLKDRACRVCPKEVEKVHTKLNPMSSVANPRIYYTTIASMLQLSNRTYDLLIVDEASQVNDAAIALALTKVNYKHVLFCGDPQQIPTVLTVPHKPKLANMYVRSSDHFKFTHTRRFGVTLAIEMTRHYGMEITSLAEHSTSIKLFKTSDLSWNACLQAVVCLAKHQALKQLDDALIVTPYNKLVALYKSIVSYLGLNIRVLTVYQSQGDEAPAVLYDPAIGYGSLDEPHIHIVGMSRAREHLLIKAADDRWSHLEEVEEIPLTCEQGSSNGFVFPSRYQYCNAEAVNEFASCWLLGPVRGLPNYTECGRTVIEEKDSVYAPTIPVRHPRHNTVVLDVECVSTRDLQHTSRKKGVPVPSLAPCALSFQIGDMPVTTKYFRPSIHDGHEYWTSRDYKVLPMISHLRKDIVRAKQTRQAVLQGFLEMLHQHITGVPHFYFKAGKLDLNCLQPILRYTGIAAVCEHDGCSYDAVFWCSTNRTMCVKHTRHPLALVNIQYHDIDMMYSRQVKLETMHDEICGVDHGTAHDPATDVKMTKCIVVNYHRTLDYSQPTAGCHKHTPALGSIMRNIKKLFEVDNTGDYTYVGGGSVIGNKSYNVDKMYGRDYYEHLTECQCKSHVMLDFYEDSVHDKTDRYLVRSYLDMQKSWHKDSLETTKAKNYWYTDNDPFIYPHRIKFPSRCSGSYVKPDTELLVEPCHSSSLCLHHHQLLTKLESLLKQASLIGLKLDHNLVIAYVPSNSVEVASLYKINDINREPKLMDSPPLTLRGYVHNGQTNPTVNKAITIHEKLMSESCTLGRTLLAGSAGSDGCQPMADYLAKQVNCKLVTCDPRPVRANKGLHHNCGIEELPRDYKFDTIISDIYDVHNPINTHESIVEYALSTLQRGGNLFVKITMTSTSEVYDVLATKFRYVEIFKAIHPTYAVTSELWIWFKGFQPDLTISRDENYVSRLYNGNLHYLNQHPHKHKMLKRAVRPDS</sequence>
<dbReference type="GeneID" id="30745599"/>
<dbReference type="InterPro" id="IPR027417">
    <property type="entry name" value="P-loop_NTPase"/>
</dbReference>
<reference evidence="18" key="1">
    <citation type="journal article" date="2016" name="Nature">
        <title>Redefining the invertebrate RNA virosphere.</title>
        <authorList>
            <person name="Shi M."/>
            <person name="Lin X.D."/>
            <person name="Tian J.H."/>
            <person name="Chen L.J."/>
            <person name="Chen X."/>
            <person name="Li C.X."/>
            <person name="Qin X.C."/>
            <person name="Li J."/>
            <person name="Cao J.P."/>
            <person name="Eden J.S."/>
            <person name="Buchmann J."/>
            <person name="Wang W."/>
            <person name="Xu J."/>
            <person name="Holmes E.C."/>
            <person name="Zhang Y.Z."/>
        </authorList>
    </citation>
    <scope>NUCLEOTIDE SEQUENCE [LARGE SCALE GENOMIC DNA]</scope>
    <source>
        <strain evidence="18">BHXun32263</strain>
    </source>
</reference>
<evidence type="ECO:0000256" key="8">
    <source>
        <dbReference type="ARBA" id="ARBA00022741"/>
    </source>
</evidence>
<keyword evidence="7 14" id="KW-0540">Nuclease</keyword>
<feature type="transmembrane region" description="Helical" evidence="16">
    <location>
        <begin position="523"/>
        <end position="541"/>
    </location>
</feature>
<dbReference type="GO" id="GO:0003968">
    <property type="term" value="F:RNA-directed RNA polymerase activity"/>
    <property type="evidence" value="ECO:0007669"/>
    <property type="project" value="UniProtKB-KW"/>
</dbReference>
<dbReference type="GO" id="GO:0075523">
    <property type="term" value="P:viral translational frameshifting"/>
    <property type="evidence" value="ECO:0007669"/>
    <property type="project" value="UniProtKB-KW"/>
</dbReference>
<feature type="transmembrane region" description="Helical" evidence="16">
    <location>
        <begin position="2393"/>
        <end position="2413"/>
    </location>
</feature>
<evidence type="ECO:0000256" key="9">
    <source>
        <dbReference type="ARBA" id="ARBA00022758"/>
    </source>
</evidence>
<keyword evidence="10" id="KW-0378">Hydrolase</keyword>
<name>A0A1L3KIX8_9NIDO</name>
<dbReference type="PROSITE" id="PS51953">
    <property type="entry name" value="NIV_EXON"/>
    <property type="match status" value="1"/>
</dbReference>
<feature type="transmembrane region" description="Helical" evidence="16">
    <location>
        <begin position="118"/>
        <end position="138"/>
    </location>
</feature>
<dbReference type="InterPro" id="IPR024348">
    <property type="entry name" value="Pept_C62_gill-assoc_virus"/>
</dbReference>
<evidence type="ECO:0000256" key="13">
    <source>
        <dbReference type="ARBA" id="ARBA00047995"/>
    </source>
</evidence>
<proteinExistence type="predicted"/>
<evidence type="ECO:0000256" key="2">
    <source>
        <dbReference type="ARBA" id="ARBA00022087"/>
    </source>
</evidence>
<dbReference type="PANTHER" id="PTHR43788">
    <property type="entry name" value="DNA2/NAM7 HELICASE FAMILY MEMBER"/>
    <property type="match status" value="1"/>
</dbReference>
<evidence type="ECO:0000256" key="15">
    <source>
        <dbReference type="SAM" id="MobiDB-lite"/>
    </source>
</evidence>
<feature type="active site" evidence="14">
    <location>
        <position position="4958"/>
    </location>
</feature>
<feature type="transmembrane region" description="Helical" evidence="16">
    <location>
        <begin position="710"/>
        <end position="734"/>
    </location>
</feature>
<dbReference type="Proteomes" id="UP000204579">
    <property type="component" value="Segment"/>
</dbReference>
<dbReference type="PANTHER" id="PTHR43788:SF8">
    <property type="entry name" value="DNA-BINDING PROTEIN SMUBP-2"/>
    <property type="match status" value="1"/>
</dbReference>
<dbReference type="SUPFAM" id="SSF52540">
    <property type="entry name" value="P-loop containing nucleoside triphosphate hydrolases"/>
    <property type="match status" value="1"/>
</dbReference>
<dbReference type="SUPFAM" id="SSF56672">
    <property type="entry name" value="DNA/RNA polymerases"/>
    <property type="match status" value="1"/>
</dbReference>
<feature type="transmembrane region" description="Helical" evidence="16">
    <location>
        <begin position="187"/>
        <end position="214"/>
    </location>
</feature>
<keyword evidence="5" id="KW-0808">Transferase</keyword>
<evidence type="ECO:0000256" key="4">
    <source>
        <dbReference type="ARBA" id="ARBA00022670"/>
    </source>
</evidence>
<keyword evidence="16" id="KW-0472">Membrane</keyword>
<feature type="region of interest" description="Disordered" evidence="15">
    <location>
        <begin position="809"/>
        <end position="828"/>
    </location>
</feature>
<dbReference type="CDD" id="cd23191">
    <property type="entry name" value="Euroniviridae_RdRp"/>
    <property type="match status" value="1"/>
</dbReference>
<dbReference type="GO" id="GO:0033644">
    <property type="term" value="C:host cell membrane"/>
    <property type="evidence" value="ECO:0007669"/>
    <property type="project" value="UniProtKB-SubCell"/>
</dbReference>
<feature type="transmembrane region" description="Helical" evidence="16">
    <location>
        <begin position="639"/>
        <end position="665"/>
    </location>
</feature>
<keyword evidence="16" id="KW-1133">Transmembrane helix</keyword>
<comment type="catalytic activity">
    <reaction evidence="13">
        <text>ATP + H2O = ADP + phosphate + H(+)</text>
        <dbReference type="Rhea" id="RHEA:13065"/>
        <dbReference type="ChEBI" id="CHEBI:15377"/>
        <dbReference type="ChEBI" id="CHEBI:15378"/>
        <dbReference type="ChEBI" id="CHEBI:30616"/>
        <dbReference type="ChEBI" id="CHEBI:43474"/>
        <dbReference type="ChEBI" id="CHEBI:456216"/>
        <dbReference type="EC" id="3.6.4.12"/>
    </reaction>
</comment>
<feature type="transmembrane region" description="Helical" evidence="16">
    <location>
        <begin position="2420"/>
        <end position="2439"/>
    </location>
</feature>
<dbReference type="Gene3D" id="3.40.50.300">
    <property type="entry name" value="P-loop containing nucleotide triphosphate hydrolases"/>
    <property type="match status" value="2"/>
</dbReference>
<feature type="transmembrane region" description="Helical" evidence="16">
    <location>
        <begin position="1785"/>
        <end position="1806"/>
    </location>
</feature>
<feature type="transmembrane region" description="Helical" evidence="16">
    <location>
        <begin position="474"/>
        <end position="503"/>
    </location>
</feature>
<feature type="transmembrane region" description="Helical" evidence="16">
    <location>
        <begin position="579"/>
        <end position="597"/>
    </location>
</feature>
<dbReference type="Pfam" id="PF12380">
    <property type="entry name" value="Peptidase_C62"/>
    <property type="match status" value="1"/>
</dbReference>
<keyword evidence="3" id="KW-0696">RNA-directed RNA polymerase</keyword>
<dbReference type="Gene3D" id="3.40.50.150">
    <property type="entry name" value="Vaccinia Virus protein VP39"/>
    <property type="match status" value="1"/>
</dbReference>
<dbReference type="InterPro" id="IPR009003">
    <property type="entry name" value="Peptidase_S1_PA"/>
</dbReference>
<protein>
    <recommendedName>
        <fullName evidence="2">Replicase polyprotein 1ab</fullName>
    </recommendedName>
    <alternativeName>
        <fullName evidence="11">ORF1ab polyprotein</fullName>
    </alternativeName>
</protein>
<dbReference type="InterPro" id="IPR029063">
    <property type="entry name" value="SAM-dependent_MTases_sf"/>
</dbReference>
<dbReference type="GO" id="GO:0008233">
    <property type="term" value="F:peptidase activity"/>
    <property type="evidence" value="ECO:0007669"/>
    <property type="project" value="UniProtKB-KW"/>
</dbReference>
<dbReference type="GO" id="GO:0006508">
    <property type="term" value="P:proteolysis"/>
    <property type="evidence" value="ECO:0007669"/>
    <property type="project" value="UniProtKB-KW"/>
</dbReference>
<evidence type="ECO:0000256" key="5">
    <source>
        <dbReference type="ARBA" id="ARBA00022679"/>
    </source>
</evidence>
<evidence type="ECO:0000256" key="7">
    <source>
        <dbReference type="ARBA" id="ARBA00022722"/>
    </source>
</evidence>
<dbReference type="InterPro" id="IPR043502">
    <property type="entry name" value="DNA/RNA_pol_sf"/>
</dbReference>
<feature type="transmembrane region" description="Helical" evidence="16">
    <location>
        <begin position="1826"/>
        <end position="1846"/>
    </location>
</feature>
<evidence type="ECO:0000256" key="1">
    <source>
        <dbReference type="ARBA" id="ARBA00004301"/>
    </source>
</evidence>
<evidence type="ECO:0000256" key="16">
    <source>
        <dbReference type="SAM" id="Phobius"/>
    </source>
</evidence>
<feature type="active site" evidence="14">
    <location>
        <position position="5044"/>
    </location>
</feature>
<feature type="transmembrane region" description="Helical" evidence="16">
    <location>
        <begin position="1881"/>
        <end position="1900"/>
    </location>
</feature>
<feature type="active site" evidence="14">
    <location>
        <position position="5039"/>
    </location>
</feature>
<feature type="transmembrane region" description="Helical" evidence="16">
    <location>
        <begin position="604"/>
        <end position="627"/>
    </location>
</feature>
<evidence type="ECO:0000259" key="17">
    <source>
        <dbReference type="PROSITE" id="PS51953"/>
    </source>
</evidence>
<keyword evidence="6" id="KW-0548">Nucleotidyltransferase</keyword>
<feature type="transmembrane region" description="Helical" evidence="16">
    <location>
        <begin position="2362"/>
        <end position="2381"/>
    </location>
</feature>
<feature type="domain" description="ExoN" evidence="17">
    <location>
        <begin position="4833"/>
        <end position="5062"/>
    </location>
</feature>
<evidence type="ECO:0000256" key="6">
    <source>
        <dbReference type="ARBA" id="ARBA00022695"/>
    </source>
</evidence>
<comment type="subcellular location">
    <subcellularLocation>
        <location evidence="1">Host membrane</location>
        <topology evidence="1">Multi-pass membrane protein</topology>
    </subcellularLocation>
</comment>
<keyword evidence="4" id="KW-0645">Protease</keyword>
<evidence type="ECO:0000313" key="18">
    <source>
        <dbReference type="EMBL" id="APG77322.1"/>
    </source>
</evidence>
<evidence type="ECO:0000256" key="12">
    <source>
        <dbReference type="ARBA" id="ARBA00047984"/>
    </source>
</evidence>
<feature type="transmembrane region" description="Helical" evidence="16">
    <location>
        <begin position="553"/>
        <end position="573"/>
    </location>
</feature>
<evidence type="ECO:0000256" key="14">
    <source>
        <dbReference type="PROSITE-ProRule" id="PRU01298"/>
    </source>
</evidence>
<dbReference type="GO" id="GO:0000166">
    <property type="term" value="F:nucleotide binding"/>
    <property type="evidence" value="ECO:0007669"/>
    <property type="project" value="UniProtKB-KW"/>
</dbReference>
<organism evidence="18">
    <name type="scientific">Beihai Nido-like virus 2</name>
    <dbReference type="NCBI Taxonomy" id="1922351"/>
    <lineage>
        <taxon>Viruses</taxon>
        <taxon>Riboviria</taxon>
        <taxon>Orthornavirae</taxon>
        <taxon>Pisuviricota</taxon>
        <taxon>Pisoniviricetes</taxon>
        <taxon>Nidovirales</taxon>
        <taxon>Ronidovirineae</taxon>
        <taxon>Euroniviridae</taxon>
        <taxon>Ceronivirinae</taxon>
        <taxon>Charybnivirus</taxon>
        <taxon>Cradenivirus</taxon>
        <taxon>Charybnivirus charybdis</taxon>
        <taxon>Charybnivirus 1</taxon>
    </lineage>
</organism>
<dbReference type="Pfam" id="PF13604">
    <property type="entry name" value="AAA_30"/>
    <property type="match status" value="1"/>
</dbReference>
<dbReference type="GO" id="GO:0000175">
    <property type="term" value="F:3'-5'-RNA exonuclease activity"/>
    <property type="evidence" value="ECO:0007669"/>
    <property type="project" value="InterPro"/>
</dbReference>
<feature type="transmembrane region" description="Helical" evidence="16">
    <location>
        <begin position="158"/>
        <end position="180"/>
    </location>
</feature>
<evidence type="ECO:0000256" key="3">
    <source>
        <dbReference type="ARBA" id="ARBA00022484"/>
    </source>
</evidence>
<feature type="active site" evidence="14">
    <location>
        <position position="4851"/>
    </location>
</feature>
<evidence type="ECO:0000256" key="10">
    <source>
        <dbReference type="ARBA" id="ARBA00022801"/>
    </source>
</evidence>
<keyword evidence="16" id="KW-0812">Transmembrane</keyword>
<dbReference type="RefSeq" id="YP_009333332.1">
    <property type="nucleotide sequence ID" value="NC_032492.1"/>
</dbReference>
<keyword evidence="9" id="KW-0688">Ribosomal frameshifting</keyword>
<dbReference type="GO" id="GO:0003724">
    <property type="term" value="F:RNA helicase activity"/>
    <property type="evidence" value="ECO:0007669"/>
    <property type="project" value="UniProtKB-EC"/>
</dbReference>
<accession>A0A1L3KIX8</accession>
<keyword evidence="14" id="KW-0269">Exonuclease</keyword>
<dbReference type="InterPro" id="IPR046436">
    <property type="entry name" value="NIV_EXON"/>
</dbReference>
<dbReference type="EMBL" id="KX883628">
    <property type="protein sequence ID" value="APG77322.1"/>
    <property type="molecule type" value="Genomic_RNA"/>
</dbReference>
<feature type="transmembrane region" description="Helical" evidence="16">
    <location>
        <begin position="252"/>
        <end position="273"/>
    </location>
</feature>
<evidence type="ECO:0000313" key="19">
    <source>
        <dbReference type="Proteomes" id="UP000204579"/>
    </source>
</evidence>